<evidence type="ECO:0000313" key="4">
    <source>
        <dbReference type="Proteomes" id="UP000005447"/>
    </source>
</evidence>
<dbReference type="PANTHER" id="PTHR38653">
    <property type="entry name" value="GENE 572-RELATED"/>
    <property type="match status" value="1"/>
</dbReference>
<evidence type="ECO:0000259" key="2">
    <source>
        <dbReference type="Pfam" id="PF15094"/>
    </source>
</evidence>
<dbReference type="VEuPathDB" id="HostDB:ENSCPOG00000038631"/>
<organism evidence="3 4">
    <name type="scientific">Cavia porcellus</name>
    <name type="common">Guinea pig</name>
    <dbReference type="NCBI Taxonomy" id="10141"/>
    <lineage>
        <taxon>Eukaryota</taxon>
        <taxon>Metazoa</taxon>
        <taxon>Chordata</taxon>
        <taxon>Craniata</taxon>
        <taxon>Vertebrata</taxon>
        <taxon>Euteleostomi</taxon>
        <taxon>Mammalia</taxon>
        <taxon>Eutheria</taxon>
        <taxon>Euarchontoglires</taxon>
        <taxon>Glires</taxon>
        <taxon>Rodentia</taxon>
        <taxon>Hystricomorpha</taxon>
        <taxon>Caviidae</taxon>
        <taxon>Cavia</taxon>
    </lineage>
</organism>
<reference evidence="4" key="1">
    <citation type="journal article" date="2011" name="Nature">
        <title>A high-resolution map of human evolutionary constraint using 29 mammals.</title>
        <authorList>
            <person name="Lindblad-Toh K."/>
            <person name="Garber M."/>
            <person name="Zuk O."/>
            <person name="Lin M.F."/>
            <person name="Parker B.J."/>
            <person name="Washietl S."/>
            <person name="Kheradpour P."/>
            <person name="Ernst J."/>
            <person name="Jordan G."/>
            <person name="Mauceli E."/>
            <person name="Ward L.D."/>
            <person name="Lowe C.B."/>
            <person name="Holloway A.K."/>
            <person name="Clamp M."/>
            <person name="Gnerre S."/>
            <person name="Alfoldi J."/>
            <person name="Beal K."/>
            <person name="Chang J."/>
            <person name="Clawson H."/>
            <person name="Cuff J."/>
            <person name="Di Palma F."/>
            <person name="Fitzgerald S."/>
            <person name="Flicek P."/>
            <person name="Guttman M."/>
            <person name="Hubisz M.J."/>
            <person name="Jaffe D.B."/>
            <person name="Jungreis I."/>
            <person name="Kent W.J."/>
            <person name="Kostka D."/>
            <person name="Lara M."/>
            <person name="Martins A.L."/>
            <person name="Massingham T."/>
            <person name="Moltke I."/>
            <person name="Raney B.J."/>
            <person name="Rasmussen M.D."/>
            <person name="Robinson J."/>
            <person name="Stark A."/>
            <person name="Vilella A.J."/>
            <person name="Wen J."/>
            <person name="Xie X."/>
            <person name="Zody M.C."/>
            <person name="Baldwin J."/>
            <person name="Bloom T."/>
            <person name="Chin C.W."/>
            <person name="Heiman D."/>
            <person name="Nicol R."/>
            <person name="Nusbaum C."/>
            <person name="Young S."/>
            <person name="Wilkinson J."/>
            <person name="Worley K.C."/>
            <person name="Kovar C.L."/>
            <person name="Muzny D.M."/>
            <person name="Gibbs R.A."/>
            <person name="Cree A."/>
            <person name="Dihn H.H."/>
            <person name="Fowler G."/>
            <person name="Jhangiani S."/>
            <person name="Joshi V."/>
            <person name="Lee S."/>
            <person name="Lewis L.R."/>
            <person name="Nazareth L.V."/>
            <person name="Okwuonu G."/>
            <person name="Santibanez J."/>
            <person name="Warren W.C."/>
            <person name="Mardis E.R."/>
            <person name="Weinstock G.M."/>
            <person name="Wilson R.K."/>
            <person name="Delehaunty K."/>
            <person name="Dooling D."/>
            <person name="Fronik C."/>
            <person name="Fulton L."/>
            <person name="Fulton B."/>
            <person name="Graves T."/>
            <person name="Minx P."/>
            <person name="Sodergren E."/>
            <person name="Birney E."/>
            <person name="Margulies E.H."/>
            <person name="Herrero J."/>
            <person name="Green E.D."/>
            <person name="Haussler D."/>
            <person name="Siepel A."/>
            <person name="Goldman N."/>
            <person name="Pollard K.S."/>
            <person name="Pedersen J.S."/>
            <person name="Lander E.S."/>
            <person name="Kellis M."/>
        </authorList>
    </citation>
    <scope>NUCLEOTIDE SEQUENCE [LARGE SCALE GENOMIC DNA]</scope>
    <source>
        <strain evidence="4">2N</strain>
    </source>
</reference>
<accession>A0A286XUC2</accession>
<dbReference type="AlphaFoldDB" id="A0A286XUC2"/>
<keyword evidence="1" id="KW-0812">Transmembrane</keyword>
<keyword evidence="1" id="KW-0472">Membrane</keyword>
<dbReference type="GeneTree" id="ENSGT00390000003592"/>
<protein>
    <recommendedName>
        <fullName evidence="2">CIROZ beta domain-containing protein</fullName>
    </recommendedName>
</protein>
<dbReference type="EMBL" id="AAKN02028879">
    <property type="status" value="NOT_ANNOTATED_CDS"/>
    <property type="molecule type" value="Genomic_DNA"/>
</dbReference>
<feature type="transmembrane region" description="Helical" evidence="1">
    <location>
        <begin position="6"/>
        <end position="27"/>
    </location>
</feature>
<feature type="domain" description="CIROZ beta" evidence="2">
    <location>
        <begin position="254"/>
        <end position="358"/>
    </location>
</feature>
<dbReference type="InterPro" id="IPR027956">
    <property type="entry name" value="CIROZ"/>
</dbReference>
<keyword evidence="1" id="KW-1133">Transmembrane helix</keyword>
<dbReference type="OMA" id="ETNHKMH"/>
<evidence type="ECO:0000256" key="1">
    <source>
        <dbReference type="SAM" id="Phobius"/>
    </source>
</evidence>
<reference evidence="3" key="2">
    <citation type="submission" date="2025-08" db="UniProtKB">
        <authorList>
            <consortium name="Ensembl"/>
        </authorList>
    </citation>
    <scope>IDENTIFICATION</scope>
    <source>
        <strain evidence="3">2N</strain>
    </source>
</reference>
<dbReference type="Pfam" id="PF15094">
    <property type="entry name" value="DUF4556"/>
    <property type="match status" value="1"/>
</dbReference>
<reference evidence="3" key="3">
    <citation type="submission" date="2025-09" db="UniProtKB">
        <authorList>
            <consortium name="Ensembl"/>
        </authorList>
    </citation>
    <scope>IDENTIFICATION</scope>
    <source>
        <strain evidence="3">2N</strain>
    </source>
</reference>
<dbReference type="InterPro" id="IPR049521">
    <property type="entry name" value="CIROZ_b"/>
</dbReference>
<dbReference type="InParanoid" id="A0A286XUC2"/>
<dbReference type="PANTHER" id="PTHR38653:SF1">
    <property type="entry name" value="GENE 572-RELATED"/>
    <property type="match status" value="1"/>
</dbReference>
<dbReference type="Ensembl" id="ENSCPOT00000035972.1">
    <property type="protein sequence ID" value="ENSCPOP00000028902.1"/>
    <property type="gene ID" value="ENSCPOG00000038631.1"/>
</dbReference>
<dbReference type="Bgee" id="ENSCPOG00000038631">
    <property type="expression patterns" value="Expressed in heart and 2 other cell types or tissues"/>
</dbReference>
<keyword evidence="4" id="KW-1185">Reference proteome</keyword>
<dbReference type="Proteomes" id="UP000005447">
    <property type="component" value="Unassembled WGS sequence"/>
</dbReference>
<proteinExistence type="predicted"/>
<name>A0A286XUC2_CAVPO</name>
<evidence type="ECO:0000313" key="3">
    <source>
        <dbReference type="Ensembl" id="ENSCPOP00000028902.1"/>
    </source>
</evidence>
<sequence length="387" mass="42829">MQASPAVIWAICVACIQHLVCPHILLLRAGGDRPRPAPGVSTAKVECFSDYMTLPIPRSHVEGLRRWLGRTLQLPGTWRVPSHLNPLLAQCGYFLHPTPAGDFIFRARYSACFMRKEKENYRLEIRILRRGVKGLQRSEGHIMKCPATVPRLGRQRVQCGPTSIRVSRPLPPMCDGTQTPWLLSLQGELVASLEDASLMGLYVDISATMVTIQSPRQDLLQGQQVLNNSVQLLPLWLVSSHCAYSLEAVCPPVSSQPGSEVLVHIPRKSLGLVKRGFHFEEALSLKSLRVHQVGTFAVTESRDFLVVRIPGAALLQVQPCQEPGGAPGKQAFYSVDLSLEFAESATAVLWTVENYFRCVGREGWNFTQQTFAEHLRCGAQAGTESTL</sequence>